<accession>A0A1M7QHJ7</accession>
<dbReference type="SMART" id="SM00530">
    <property type="entry name" value="HTH_XRE"/>
    <property type="match status" value="1"/>
</dbReference>
<dbReference type="InterPro" id="IPR010982">
    <property type="entry name" value="Lambda_DNA-bd_dom_sf"/>
</dbReference>
<dbReference type="GO" id="GO:0003677">
    <property type="term" value="F:DNA binding"/>
    <property type="evidence" value="ECO:0007669"/>
    <property type="project" value="UniProtKB-KW"/>
</dbReference>
<feature type="domain" description="HTH cro/C1-type" evidence="1">
    <location>
        <begin position="11"/>
        <end position="66"/>
    </location>
</feature>
<organism evidence="2 3">
    <name type="scientific">Pseudomonas asturiensis</name>
    <dbReference type="NCBI Taxonomy" id="1190415"/>
    <lineage>
        <taxon>Bacteria</taxon>
        <taxon>Pseudomonadati</taxon>
        <taxon>Pseudomonadota</taxon>
        <taxon>Gammaproteobacteria</taxon>
        <taxon>Pseudomonadales</taxon>
        <taxon>Pseudomonadaceae</taxon>
        <taxon>Pseudomonas</taxon>
    </lineage>
</organism>
<dbReference type="InterPro" id="IPR001387">
    <property type="entry name" value="Cro/C1-type_HTH"/>
</dbReference>
<keyword evidence="2" id="KW-0238">DNA-binding</keyword>
<evidence type="ECO:0000313" key="2">
    <source>
        <dbReference type="EMBL" id="SHN30499.1"/>
    </source>
</evidence>
<dbReference type="Pfam" id="PF13744">
    <property type="entry name" value="HTH_37"/>
    <property type="match status" value="1"/>
</dbReference>
<dbReference type="Proteomes" id="UP000183983">
    <property type="component" value="Unassembled WGS sequence"/>
</dbReference>
<evidence type="ECO:0000259" key="1">
    <source>
        <dbReference type="PROSITE" id="PS50943"/>
    </source>
</evidence>
<dbReference type="AlphaFoldDB" id="A0A1M7QHJ7"/>
<proteinExistence type="predicted"/>
<gene>
    <name evidence="2" type="ORF">SAMN05216593_12711</name>
</gene>
<dbReference type="InterPro" id="IPR039554">
    <property type="entry name" value="HigA2-like_HTH"/>
</dbReference>
<dbReference type="SUPFAM" id="SSF47413">
    <property type="entry name" value="lambda repressor-like DNA-binding domains"/>
    <property type="match status" value="1"/>
</dbReference>
<evidence type="ECO:0000313" key="3">
    <source>
        <dbReference type="Proteomes" id="UP000183983"/>
    </source>
</evidence>
<protein>
    <submittedName>
        <fullName evidence="2">Predicted DNA-binding protein, contains XRE-type HTH domain</fullName>
    </submittedName>
</protein>
<sequence length="80" mass="8655">METLYELGEAIAKRRQVLGVKQGYVAGLAGITQESLSRLERGRSSEFGARKILAVLSVLGMEIRFSEKTPPCAASVKETA</sequence>
<dbReference type="EMBL" id="FRDA01000027">
    <property type="protein sequence ID" value="SHN30499.1"/>
    <property type="molecule type" value="Genomic_DNA"/>
</dbReference>
<reference evidence="2 3" key="1">
    <citation type="submission" date="2016-11" db="EMBL/GenBank/DDBJ databases">
        <authorList>
            <person name="Jaros S."/>
            <person name="Januszkiewicz K."/>
            <person name="Wedrychowicz H."/>
        </authorList>
    </citation>
    <scope>NUCLEOTIDE SEQUENCE [LARGE SCALE GENOMIC DNA]</scope>
    <source>
        <strain evidence="2 3">LMG 26898</strain>
    </source>
</reference>
<dbReference type="Gene3D" id="1.10.260.40">
    <property type="entry name" value="lambda repressor-like DNA-binding domains"/>
    <property type="match status" value="1"/>
</dbReference>
<name>A0A1M7QHJ7_9PSED</name>
<dbReference type="CDD" id="cd00093">
    <property type="entry name" value="HTH_XRE"/>
    <property type="match status" value="1"/>
</dbReference>
<dbReference type="STRING" id="1190415.SAMN05216593_12711"/>
<dbReference type="RefSeq" id="WP_073173138.1">
    <property type="nucleotide sequence ID" value="NZ_FRDA01000027.1"/>
</dbReference>
<dbReference type="OrthoDB" id="8906385at2"/>
<dbReference type="PROSITE" id="PS50943">
    <property type="entry name" value="HTH_CROC1"/>
    <property type="match status" value="1"/>
</dbReference>